<name>A0ABT9VZH0_9BACI</name>
<evidence type="ECO:0000313" key="1">
    <source>
        <dbReference type="EMBL" id="MDQ0166217.1"/>
    </source>
</evidence>
<gene>
    <name evidence="1" type="ORF">J2S11_002118</name>
</gene>
<organism evidence="1 2">
    <name type="scientific">Caldalkalibacillus horti</name>
    <dbReference type="NCBI Taxonomy" id="77523"/>
    <lineage>
        <taxon>Bacteria</taxon>
        <taxon>Bacillati</taxon>
        <taxon>Bacillota</taxon>
        <taxon>Bacilli</taxon>
        <taxon>Bacillales</taxon>
        <taxon>Bacillaceae</taxon>
        <taxon>Caldalkalibacillus</taxon>
    </lineage>
</organism>
<proteinExistence type="predicted"/>
<dbReference type="RefSeq" id="WP_343834801.1">
    <property type="nucleotide sequence ID" value="NZ_BAAADK010000048.1"/>
</dbReference>
<evidence type="ECO:0000313" key="2">
    <source>
        <dbReference type="Proteomes" id="UP001235840"/>
    </source>
</evidence>
<reference evidence="1 2" key="1">
    <citation type="submission" date="2023-07" db="EMBL/GenBank/DDBJ databases">
        <title>Genomic Encyclopedia of Type Strains, Phase IV (KMG-IV): sequencing the most valuable type-strain genomes for metagenomic binning, comparative biology and taxonomic classification.</title>
        <authorList>
            <person name="Goeker M."/>
        </authorList>
    </citation>
    <scope>NUCLEOTIDE SEQUENCE [LARGE SCALE GENOMIC DNA]</scope>
    <source>
        <strain evidence="1 2">DSM 12751</strain>
    </source>
</reference>
<keyword evidence="2" id="KW-1185">Reference proteome</keyword>
<accession>A0ABT9VZH0</accession>
<comment type="caution">
    <text evidence="1">The sequence shown here is derived from an EMBL/GenBank/DDBJ whole genome shotgun (WGS) entry which is preliminary data.</text>
</comment>
<sequence>MSERGLTFPVLLKGNTAAYQMNRLLSTKMYFHCNKFIFVQSLWQKDIMLKDPVMQKIVLDMLEGGQESIYLRLIQSGK</sequence>
<dbReference type="Proteomes" id="UP001235840">
    <property type="component" value="Unassembled WGS sequence"/>
</dbReference>
<protein>
    <submittedName>
        <fullName evidence="1">Uncharacterized protein</fullName>
    </submittedName>
</protein>
<dbReference type="EMBL" id="JAUSTY010000007">
    <property type="protein sequence ID" value="MDQ0166217.1"/>
    <property type="molecule type" value="Genomic_DNA"/>
</dbReference>